<dbReference type="InterPro" id="IPR039424">
    <property type="entry name" value="SBP_5"/>
</dbReference>
<evidence type="ECO:0000256" key="3">
    <source>
        <dbReference type="ARBA" id="ARBA00022729"/>
    </source>
</evidence>
<dbReference type="GO" id="GO:0015833">
    <property type="term" value="P:peptide transport"/>
    <property type="evidence" value="ECO:0007669"/>
    <property type="project" value="TreeGrafter"/>
</dbReference>
<dbReference type="OrthoDB" id="9803988at2"/>
<dbReference type="RefSeq" id="WP_147850085.1">
    <property type="nucleotide sequence ID" value="NZ_VDUZ01000036.1"/>
</dbReference>
<reference evidence="6 7" key="1">
    <citation type="submission" date="2019-06" db="EMBL/GenBank/DDBJ databases">
        <title>New taxonomy in bacterial strain CC-CFT640, isolated from vineyard.</title>
        <authorList>
            <person name="Lin S.-Y."/>
            <person name="Tsai C.-F."/>
            <person name="Young C.-C."/>
        </authorList>
    </citation>
    <scope>NUCLEOTIDE SEQUENCE [LARGE SCALE GENOMIC DNA]</scope>
    <source>
        <strain evidence="6 7">CC-CFT640</strain>
    </source>
</reference>
<name>A0A5C8PE85_9HYPH</name>
<dbReference type="GO" id="GO:0030288">
    <property type="term" value="C:outer membrane-bounded periplasmic space"/>
    <property type="evidence" value="ECO:0007669"/>
    <property type="project" value="UniProtKB-ARBA"/>
</dbReference>
<gene>
    <name evidence="6" type="ORF">FHP25_26895</name>
</gene>
<dbReference type="PIRSF" id="PIRSF002741">
    <property type="entry name" value="MppA"/>
    <property type="match status" value="1"/>
</dbReference>
<evidence type="ECO:0000313" key="6">
    <source>
        <dbReference type="EMBL" id="TXL72057.1"/>
    </source>
</evidence>
<dbReference type="GO" id="GO:0043190">
    <property type="term" value="C:ATP-binding cassette (ABC) transporter complex"/>
    <property type="evidence" value="ECO:0007669"/>
    <property type="project" value="InterPro"/>
</dbReference>
<evidence type="ECO:0000256" key="4">
    <source>
        <dbReference type="SAM" id="SignalP"/>
    </source>
</evidence>
<evidence type="ECO:0000259" key="5">
    <source>
        <dbReference type="Pfam" id="PF00496"/>
    </source>
</evidence>
<dbReference type="AlphaFoldDB" id="A0A5C8PE85"/>
<dbReference type="Proteomes" id="UP000321638">
    <property type="component" value="Unassembled WGS sequence"/>
</dbReference>
<dbReference type="PROSITE" id="PS51318">
    <property type="entry name" value="TAT"/>
    <property type="match status" value="1"/>
</dbReference>
<keyword evidence="7" id="KW-1185">Reference proteome</keyword>
<dbReference type="Pfam" id="PF00496">
    <property type="entry name" value="SBP_bac_5"/>
    <property type="match status" value="1"/>
</dbReference>
<organism evidence="6 7">
    <name type="scientific">Vineibacter terrae</name>
    <dbReference type="NCBI Taxonomy" id="2586908"/>
    <lineage>
        <taxon>Bacteria</taxon>
        <taxon>Pseudomonadati</taxon>
        <taxon>Pseudomonadota</taxon>
        <taxon>Alphaproteobacteria</taxon>
        <taxon>Hyphomicrobiales</taxon>
        <taxon>Vineibacter</taxon>
    </lineage>
</organism>
<feature type="domain" description="Solute-binding protein family 5" evidence="5">
    <location>
        <begin position="83"/>
        <end position="416"/>
    </location>
</feature>
<feature type="chain" id="PRO_5022658820" evidence="4">
    <location>
        <begin position="31"/>
        <end position="506"/>
    </location>
</feature>
<protein>
    <submittedName>
        <fullName evidence="6">ABC transporter substrate-binding protein</fullName>
    </submittedName>
</protein>
<dbReference type="CDD" id="cd08494">
    <property type="entry name" value="PBP2_NikA_DppA_OppA_like_6"/>
    <property type="match status" value="1"/>
</dbReference>
<keyword evidence="3 4" id="KW-0732">Signal</keyword>
<dbReference type="InterPro" id="IPR030678">
    <property type="entry name" value="Peptide/Ni-bd"/>
</dbReference>
<evidence type="ECO:0000256" key="2">
    <source>
        <dbReference type="ARBA" id="ARBA00005695"/>
    </source>
</evidence>
<dbReference type="Gene3D" id="3.10.105.10">
    <property type="entry name" value="Dipeptide-binding Protein, Domain 3"/>
    <property type="match status" value="1"/>
</dbReference>
<comment type="subcellular location">
    <subcellularLocation>
        <location evidence="1">Periplasm</location>
    </subcellularLocation>
</comment>
<comment type="similarity">
    <text evidence="2">Belongs to the bacterial solute-binding protein 5 family.</text>
</comment>
<evidence type="ECO:0000313" key="7">
    <source>
        <dbReference type="Proteomes" id="UP000321638"/>
    </source>
</evidence>
<dbReference type="Gene3D" id="3.90.76.10">
    <property type="entry name" value="Dipeptide-binding Protein, Domain 1"/>
    <property type="match status" value="1"/>
</dbReference>
<dbReference type="GO" id="GO:1904680">
    <property type="term" value="F:peptide transmembrane transporter activity"/>
    <property type="evidence" value="ECO:0007669"/>
    <property type="project" value="TreeGrafter"/>
</dbReference>
<feature type="signal peptide" evidence="4">
    <location>
        <begin position="1"/>
        <end position="30"/>
    </location>
</feature>
<comment type="caution">
    <text evidence="6">The sequence shown here is derived from an EMBL/GenBank/DDBJ whole genome shotgun (WGS) entry which is preliminary data.</text>
</comment>
<dbReference type="PANTHER" id="PTHR30290">
    <property type="entry name" value="PERIPLASMIC BINDING COMPONENT OF ABC TRANSPORTER"/>
    <property type="match status" value="1"/>
</dbReference>
<dbReference type="PANTHER" id="PTHR30290:SF38">
    <property type="entry name" value="D,D-DIPEPTIDE-BINDING PERIPLASMIC PROTEIN DDPA-RELATED"/>
    <property type="match status" value="1"/>
</dbReference>
<dbReference type="Gene3D" id="3.40.190.10">
    <property type="entry name" value="Periplasmic binding protein-like II"/>
    <property type="match status" value="1"/>
</dbReference>
<accession>A0A5C8PE85</accession>
<dbReference type="EMBL" id="VDUZ01000036">
    <property type="protein sequence ID" value="TXL72057.1"/>
    <property type="molecule type" value="Genomic_DNA"/>
</dbReference>
<dbReference type="InterPro" id="IPR000914">
    <property type="entry name" value="SBP_5_dom"/>
</dbReference>
<evidence type="ECO:0000256" key="1">
    <source>
        <dbReference type="ARBA" id="ARBA00004418"/>
    </source>
</evidence>
<dbReference type="SUPFAM" id="SSF53850">
    <property type="entry name" value="Periplasmic binding protein-like II"/>
    <property type="match status" value="1"/>
</dbReference>
<dbReference type="InterPro" id="IPR006311">
    <property type="entry name" value="TAT_signal"/>
</dbReference>
<sequence length="506" mass="55054">MSDFTRRQLGGLLGGASALALLGVAPGARAQAPGRAKDGVVVIGMSLEPPVLDPNLNAAAAVREITYQNIYESLTRIDRKGSIIPGLAESWTVSEDGTQFVFKLRAGVKYHDGEPCEAADVKFTLDRLSAPDATAPGKSLYTTIKEVEVVDPTTVRVTLKGPDAFFLYNVGIGDAAIMGRKSAATNGTKPIGTGPFMFKERKEGDSVVLVKAPTYRDPGAIKLNTLIFKFIKDSAAQLNALKAGDVDTFPGFQSPEQVNQIKADPRFAVVVGSTEGETILATNNAKKPMSELKVRQAIAHAINRDDLIAAENGFALPIGSHFPPHNPAYVDLTKTYPFDIAKAKKLLAEAGYPNGFEASLKLPPVGYAQRSGEIIVSQLGKIGIKLAITQLQWPQWLQEVFKDRNYDFTIVAHTEANDLDRYARDGYYWGYDSKAFKDNWAAVVKEVDPAKRTELLKKAQKIIADDAVNGFLYQLGKVGVWNKNLIGMWEDSPTPSIDMTGVHWKL</sequence>
<proteinExistence type="inferred from homology"/>